<dbReference type="Proteomes" id="UP000275356">
    <property type="component" value="Unassembled WGS sequence"/>
</dbReference>
<evidence type="ECO:0000313" key="2">
    <source>
        <dbReference type="Proteomes" id="UP000275356"/>
    </source>
</evidence>
<organism evidence="1 2">
    <name type="scientific">Salana multivorans</name>
    <dbReference type="NCBI Taxonomy" id="120377"/>
    <lineage>
        <taxon>Bacteria</taxon>
        <taxon>Bacillati</taxon>
        <taxon>Actinomycetota</taxon>
        <taxon>Actinomycetes</taxon>
        <taxon>Micrococcales</taxon>
        <taxon>Beutenbergiaceae</taxon>
        <taxon>Salana</taxon>
    </lineage>
</organism>
<proteinExistence type="predicted"/>
<name>A0A3N2D8Z9_9MICO</name>
<dbReference type="OrthoDB" id="5500002at2"/>
<comment type="caution">
    <text evidence="1">The sequence shown here is derived from an EMBL/GenBank/DDBJ whole genome shotgun (WGS) entry which is preliminary data.</text>
</comment>
<reference evidence="1 2" key="1">
    <citation type="submission" date="2018-11" db="EMBL/GenBank/DDBJ databases">
        <title>Sequencing the genomes of 1000 actinobacteria strains.</title>
        <authorList>
            <person name="Klenk H.-P."/>
        </authorList>
    </citation>
    <scope>NUCLEOTIDE SEQUENCE [LARGE SCALE GENOMIC DNA]</scope>
    <source>
        <strain evidence="1 2">DSM 13521</strain>
    </source>
</reference>
<keyword evidence="2" id="KW-1185">Reference proteome</keyword>
<sequence length="263" mass="28432">MSVPYPARRIVREHAPGSRLPLVLVGARGPEQVDGWSDTEKAVRRSRYYLGPRVVLPRGDLVGEKLEASLVGFLTDLLSHTGEHHGNPIAGLVVPDWGGLSPRLRSVVTLASLVHAEAGDLQPRRRTLPVATIGPRGAGARLRRPQTRCVEVTLTDPALLGARDALLGEERFLAALDQLGESDDDARRGLVGAREVVRELAGPDRSTFWLANYLRTYGFARAGTLVGRWTPQDVEELLARDGLSEAGADAHGGRTPFRPAQAS</sequence>
<accession>A0A3N2D8Z9</accession>
<gene>
    <name evidence="1" type="ORF">EDD28_0759</name>
</gene>
<evidence type="ECO:0000313" key="1">
    <source>
        <dbReference type="EMBL" id="ROR96182.1"/>
    </source>
</evidence>
<dbReference type="EMBL" id="RKHQ01000001">
    <property type="protein sequence ID" value="ROR96182.1"/>
    <property type="molecule type" value="Genomic_DNA"/>
</dbReference>
<dbReference type="RefSeq" id="WP_123738399.1">
    <property type="nucleotide sequence ID" value="NZ_RKHQ01000001.1"/>
</dbReference>
<dbReference type="AlphaFoldDB" id="A0A3N2D8Z9"/>
<protein>
    <submittedName>
        <fullName evidence="1">Uncharacterized protein</fullName>
    </submittedName>
</protein>